<dbReference type="SUPFAM" id="SSF81324">
    <property type="entry name" value="Voltage-gated potassium channels"/>
    <property type="match status" value="1"/>
</dbReference>
<keyword evidence="7 11" id="KW-0407">Ion channel</keyword>
<reference evidence="11 12" key="1">
    <citation type="submission" date="2020-06" db="EMBL/GenBank/DDBJ databases">
        <title>Mogibacterium timidum strain W9173 genomic sequence.</title>
        <authorList>
            <person name="Wade W.G."/>
            <person name="Johnston C.D."/>
            <person name="Chen T."/>
            <person name="Dewhirst F.E."/>
        </authorList>
    </citation>
    <scope>NUCLEOTIDE SEQUENCE [LARGE SCALE GENOMIC DNA]</scope>
    <source>
        <strain evidence="11 12">W9173</strain>
    </source>
</reference>
<evidence type="ECO:0000256" key="3">
    <source>
        <dbReference type="ARBA" id="ARBA00022692"/>
    </source>
</evidence>
<dbReference type="PANTHER" id="PTHR11537">
    <property type="entry name" value="VOLTAGE-GATED POTASSIUM CHANNEL"/>
    <property type="match status" value="1"/>
</dbReference>
<dbReference type="InterPro" id="IPR028325">
    <property type="entry name" value="VG_K_chnl"/>
</dbReference>
<keyword evidence="6 9" id="KW-0472">Membrane</keyword>
<dbReference type="RefSeq" id="WP_009643383.1">
    <property type="nucleotide sequence ID" value="NZ_CAJPUB010000016.1"/>
</dbReference>
<evidence type="ECO:0000313" key="12">
    <source>
        <dbReference type="Proteomes" id="UP000526307"/>
    </source>
</evidence>
<evidence type="ECO:0000259" key="10">
    <source>
        <dbReference type="Pfam" id="PF07885"/>
    </source>
</evidence>
<name>A0A7Y8VQ83_9FIRM</name>
<keyword evidence="3 9" id="KW-0812">Transmembrane</keyword>
<evidence type="ECO:0000256" key="4">
    <source>
        <dbReference type="ARBA" id="ARBA00022989"/>
    </source>
</evidence>
<proteinExistence type="predicted"/>
<dbReference type="InterPro" id="IPR013099">
    <property type="entry name" value="K_chnl_dom"/>
</dbReference>
<evidence type="ECO:0000256" key="6">
    <source>
        <dbReference type="ARBA" id="ARBA00023136"/>
    </source>
</evidence>
<comment type="caution">
    <text evidence="11">The sequence shown here is derived from an EMBL/GenBank/DDBJ whole genome shotgun (WGS) entry which is preliminary data.</text>
</comment>
<evidence type="ECO:0000313" key="11">
    <source>
        <dbReference type="EMBL" id="NWO22584.1"/>
    </source>
</evidence>
<feature type="transmembrane region" description="Helical" evidence="9">
    <location>
        <begin position="20"/>
        <end position="36"/>
    </location>
</feature>
<dbReference type="EMBL" id="JABXYR010000001">
    <property type="protein sequence ID" value="NWO22584.1"/>
    <property type="molecule type" value="Genomic_DNA"/>
</dbReference>
<dbReference type="Gene3D" id="1.10.287.70">
    <property type="match status" value="1"/>
</dbReference>
<feature type="transmembrane region" description="Helical" evidence="9">
    <location>
        <begin position="75"/>
        <end position="97"/>
    </location>
</feature>
<dbReference type="AlphaFoldDB" id="A0A7Y8VQ83"/>
<dbReference type="Proteomes" id="UP000526307">
    <property type="component" value="Unassembled WGS sequence"/>
</dbReference>
<keyword evidence="2" id="KW-0813">Transport</keyword>
<dbReference type="GO" id="GO:0005249">
    <property type="term" value="F:voltage-gated potassium channel activity"/>
    <property type="evidence" value="ECO:0007669"/>
    <property type="project" value="InterPro"/>
</dbReference>
<accession>A0A7Y8VQ83</accession>
<evidence type="ECO:0000256" key="2">
    <source>
        <dbReference type="ARBA" id="ARBA00022448"/>
    </source>
</evidence>
<keyword evidence="8" id="KW-0175">Coiled coil</keyword>
<protein>
    <submittedName>
        <fullName evidence="11">Two pore domain potassium channel family protein</fullName>
    </submittedName>
</protein>
<dbReference type="PANTHER" id="PTHR11537:SF254">
    <property type="entry name" value="POTASSIUM VOLTAGE-GATED CHANNEL PROTEIN SHAB"/>
    <property type="match status" value="1"/>
</dbReference>
<evidence type="ECO:0000256" key="8">
    <source>
        <dbReference type="SAM" id="Coils"/>
    </source>
</evidence>
<dbReference type="Pfam" id="PF07885">
    <property type="entry name" value="Ion_trans_2"/>
    <property type="match status" value="1"/>
</dbReference>
<keyword evidence="4 9" id="KW-1133">Transmembrane helix</keyword>
<dbReference type="GO" id="GO:0008076">
    <property type="term" value="C:voltage-gated potassium channel complex"/>
    <property type="evidence" value="ECO:0007669"/>
    <property type="project" value="InterPro"/>
</dbReference>
<evidence type="ECO:0000256" key="5">
    <source>
        <dbReference type="ARBA" id="ARBA00023065"/>
    </source>
</evidence>
<evidence type="ECO:0000256" key="1">
    <source>
        <dbReference type="ARBA" id="ARBA00004141"/>
    </source>
</evidence>
<feature type="domain" description="Potassium channel" evidence="10">
    <location>
        <begin position="29"/>
        <end position="94"/>
    </location>
</feature>
<comment type="subcellular location">
    <subcellularLocation>
        <location evidence="1">Membrane</location>
        <topology evidence="1">Multi-pass membrane protein</topology>
    </subcellularLocation>
</comment>
<organism evidence="11 12">
    <name type="scientific">Mogibacterium timidum</name>
    <dbReference type="NCBI Taxonomy" id="35519"/>
    <lineage>
        <taxon>Bacteria</taxon>
        <taxon>Bacillati</taxon>
        <taxon>Bacillota</taxon>
        <taxon>Clostridia</taxon>
        <taxon>Peptostreptococcales</taxon>
        <taxon>Anaerovoracaceae</taxon>
        <taxon>Mogibacterium</taxon>
    </lineage>
</organism>
<keyword evidence="5" id="KW-0406">Ion transport</keyword>
<keyword evidence="12" id="KW-1185">Reference proteome</keyword>
<sequence>MKKFRLFWSIVKRCRAEKITFGFFVSFFIVSLIIMIREPGICTYGQAMWYTFVSCTTIGFGDITVSTALSRLLTVYMTLYEIIWIAILSGVIVSHYLEVITRREKITATEFLDKLEHLTELDKNELQELSDKVREFRKNS</sequence>
<gene>
    <name evidence="11" type="ORF">HW270_00575</name>
</gene>
<dbReference type="GO" id="GO:0001508">
    <property type="term" value="P:action potential"/>
    <property type="evidence" value="ECO:0007669"/>
    <property type="project" value="TreeGrafter"/>
</dbReference>
<evidence type="ECO:0000256" key="7">
    <source>
        <dbReference type="ARBA" id="ARBA00023303"/>
    </source>
</evidence>
<feature type="coiled-coil region" evidence="8">
    <location>
        <begin position="112"/>
        <end position="139"/>
    </location>
</feature>
<evidence type="ECO:0000256" key="9">
    <source>
        <dbReference type="SAM" id="Phobius"/>
    </source>
</evidence>